<dbReference type="NCBIfam" id="TIGR01066">
    <property type="entry name" value="rplM_bact"/>
    <property type="match status" value="1"/>
</dbReference>
<dbReference type="HAMAP" id="MF_01366">
    <property type="entry name" value="Ribosomal_uL13"/>
    <property type="match status" value="1"/>
</dbReference>
<evidence type="ECO:0000256" key="1">
    <source>
        <dbReference type="ARBA" id="ARBA00006227"/>
    </source>
</evidence>
<dbReference type="InterPro" id="IPR036899">
    <property type="entry name" value="Ribosomal_uL13_sf"/>
</dbReference>
<dbReference type="Gene3D" id="3.90.1180.10">
    <property type="entry name" value="Ribosomal protein L13"/>
    <property type="match status" value="1"/>
</dbReference>
<evidence type="ECO:0000256" key="3">
    <source>
        <dbReference type="ARBA" id="ARBA00023274"/>
    </source>
</evidence>
<dbReference type="Gramene" id="ABO96687">
    <property type="protein sequence ID" value="ABO96687"/>
    <property type="gene ID" value="OSTLU_15678"/>
</dbReference>
<accession>A4RYI1</accession>
<dbReference type="STRING" id="436017.A4RYI1"/>
<proteinExistence type="inferred from homology"/>
<dbReference type="HOGENOM" id="CLU_082184_0_1_1"/>
<dbReference type="KEGG" id="olu:OSTLU_15678"/>
<comment type="similarity">
    <text evidence="1 4">Belongs to the universal ribosomal protein uL13 family.</text>
</comment>
<dbReference type="AlphaFoldDB" id="A4RYI1"/>
<dbReference type="RefSeq" id="XP_001418394.1">
    <property type="nucleotide sequence ID" value="XM_001418357.1"/>
</dbReference>
<dbReference type="GO" id="GO:0017148">
    <property type="term" value="P:negative regulation of translation"/>
    <property type="evidence" value="ECO:0007669"/>
    <property type="project" value="TreeGrafter"/>
</dbReference>
<dbReference type="InterPro" id="IPR023563">
    <property type="entry name" value="Ribosomal_uL13_CS"/>
</dbReference>
<dbReference type="Proteomes" id="UP000001568">
    <property type="component" value="Chromosome 6"/>
</dbReference>
<dbReference type="GO" id="GO:0003729">
    <property type="term" value="F:mRNA binding"/>
    <property type="evidence" value="ECO:0007669"/>
    <property type="project" value="EnsemblPlants"/>
</dbReference>
<evidence type="ECO:0000313" key="6">
    <source>
        <dbReference type="EMBL" id="ABO96687.1"/>
    </source>
</evidence>
<keyword evidence="7" id="KW-1185">Reference proteome</keyword>
<dbReference type="GO" id="GO:0003735">
    <property type="term" value="F:structural constituent of ribosome"/>
    <property type="evidence" value="ECO:0007669"/>
    <property type="project" value="InterPro"/>
</dbReference>
<dbReference type="InterPro" id="IPR005822">
    <property type="entry name" value="Ribosomal_uL13"/>
</dbReference>
<organism evidence="6 7">
    <name type="scientific">Ostreococcus lucimarinus (strain CCE9901)</name>
    <dbReference type="NCBI Taxonomy" id="436017"/>
    <lineage>
        <taxon>Eukaryota</taxon>
        <taxon>Viridiplantae</taxon>
        <taxon>Chlorophyta</taxon>
        <taxon>Mamiellophyceae</taxon>
        <taxon>Mamiellales</taxon>
        <taxon>Bathycoccaceae</taxon>
        <taxon>Ostreococcus</taxon>
    </lineage>
</organism>
<dbReference type="Pfam" id="PF00572">
    <property type="entry name" value="Ribosomal_L13"/>
    <property type="match status" value="1"/>
</dbReference>
<evidence type="ECO:0000256" key="4">
    <source>
        <dbReference type="RuleBase" id="RU003877"/>
    </source>
</evidence>
<sequence length="218" mass="23356">MASLAPVRAPTAAPKRQQAAKPSPGRRCGVQTRGHSLGSLPPELGVTAEKLGRDVFNTTYYPKGEDADASRKPWVVIDAAGLRLGRLSTVAATYLRGGNSGCYTPAFNMGVNVVVINADKIVVTGNKANQKLYYTLGVRGKPGSMKEETYASLHARQPARVIEKAIKGMLPKNRMGRETFTHLKVYAGADHPHAAQNPTDVTADVKAATHKAHMLEEA</sequence>
<reference evidence="6 7" key="1">
    <citation type="journal article" date="2007" name="Proc. Natl. Acad. Sci. U.S.A.">
        <title>The tiny eukaryote Ostreococcus provides genomic insights into the paradox of plankton speciation.</title>
        <authorList>
            <person name="Palenik B."/>
            <person name="Grimwood J."/>
            <person name="Aerts A."/>
            <person name="Rouze P."/>
            <person name="Salamov A."/>
            <person name="Putnam N."/>
            <person name="Dupont C."/>
            <person name="Jorgensen R."/>
            <person name="Derelle E."/>
            <person name="Rombauts S."/>
            <person name="Zhou K."/>
            <person name="Otillar R."/>
            <person name="Merchant S.S."/>
            <person name="Podell S."/>
            <person name="Gaasterland T."/>
            <person name="Napoli C."/>
            <person name="Gendler K."/>
            <person name="Manuell A."/>
            <person name="Tai V."/>
            <person name="Vallon O."/>
            <person name="Piganeau G."/>
            <person name="Jancek S."/>
            <person name="Heijde M."/>
            <person name="Jabbari K."/>
            <person name="Bowler C."/>
            <person name="Lohr M."/>
            <person name="Robbens S."/>
            <person name="Werner G."/>
            <person name="Dubchak I."/>
            <person name="Pazour G.J."/>
            <person name="Ren Q."/>
            <person name="Paulsen I."/>
            <person name="Delwiche C."/>
            <person name="Schmutz J."/>
            <person name="Rokhsar D."/>
            <person name="Van de Peer Y."/>
            <person name="Moreau H."/>
            <person name="Grigoriev I.V."/>
        </authorList>
    </citation>
    <scope>NUCLEOTIDE SEQUENCE [LARGE SCALE GENOMIC DNA]</scope>
    <source>
        <strain evidence="6 7">CCE9901</strain>
    </source>
</reference>
<evidence type="ECO:0000256" key="5">
    <source>
        <dbReference type="SAM" id="MobiDB-lite"/>
    </source>
</evidence>
<dbReference type="PANTHER" id="PTHR11545:SF2">
    <property type="entry name" value="LARGE RIBOSOMAL SUBUNIT PROTEIN UL13M"/>
    <property type="match status" value="1"/>
</dbReference>
<evidence type="ECO:0000256" key="2">
    <source>
        <dbReference type="ARBA" id="ARBA00022980"/>
    </source>
</evidence>
<evidence type="ECO:0000313" key="7">
    <source>
        <dbReference type="Proteomes" id="UP000001568"/>
    </source>
</evidence>
<dbReference type="CDD" id="cd00392">
    <property type="entry name" value="Ribosomal_L13"/>
    <property type="match status" value="1"/>
</dbReference>
<dbReference type="EMBL" id="CP000586">
    <property type="protein sequence ID" value="ABO96687.1"/>
    <property type="molecule type" value="Genomic_DNA"/>
</dbReference>
<dbReference type="eggNOG" id="KOG3203">
    <property type="taxonomic scope" value="Eukaryota"/>
</dbReference>
<dbReference type="PANTHER" id="PTHR11545">
    <property type="entry name" value="RIBOSOMAL PROTEIN L13"/>
    <property type="match status" value="1"/>
</dbReference>
<dbReference type="OMA" id="KPWVVID"/>
<dbReference type="PROSITE" id="PS00783">
    <property type="entry name" value="RIBOSOMAL_L13"/>
    <property type="match status" value="1"/>
</dbReference>
<dbReference type="OrthoDB" id="274622at2759"/>
<dbReference type="GeneID" id="5002463"/>
<gene>
    <name evidence="6" type="primary">PRPL13</name>
    <name evidence="6" type="ORF">OSTLU_15678</name>
</gene>
<protein>
    <submittedName>
        <fullName evidence="6">Plastid ribosomal protein L13 large ribosomal subunit</fullName>
    </submittedName>
</protein>
<keyword evidence="3 4" id="KW-0687">Ribonucleoprotein</keyword>
<dbReference type="SUPFAM" id="SSF52161">
    <property type="entry name" value="Ribosomal protein L13"/>
    <property type="match status" value="1"/>
</dbReference>
<dbReference type="GO" id="GO:0022625">
    <property type="term" value="C:cytosolic large ribosomal subunit"/>
    <property type="evidence" value="ECO:0007669"/>
    <property type="project" value="TreeGrafter"/>
</dbReference>
<feature type="region of interest" description="Disordered" evidence="5">
    <location>
        <begin position="1"/>
        <end position="43"/>
    </location>
</feature>
<name>A4RYI1_OSTLU</name>
<keyword evidence="2 4" id="KW-0689">Ribosomal protein</keyword>
<dbReference type="InterPro" id="IPR005823">
    <property type="entry name" value="Ribosomal_uL13_bac-type"/>
</dbReference>
<dbReference type="GO" id="GO:0006412">
    <property type="term" value="P:translation"/>
    <property type="evidence" value="ECO:0007669"/>
    <property type="project" value="InterPro"/>
</dbReference>